<accession>A0A975K4Z4</accession>
<protein>
    <submittedName>
        <fullName evidence="1">Uncharacterized protein</fullName>
    </submittedName>
</protein>
<sequence length="83" mass="8699">MTDIAAALETYALERIAEGHTVTLFFGSHSLLAKTLAVSPDMPGMLSGEGMDETQFLVSAAGLVAVRANKIEAVESTVGFRKG</sequence>
<dbReference type="KEGG" id="spph:KFK14_18155"/>
<dbReference type="AlphaFoldDB" id="A0A975K4Z4"/>
<dbReference type="Proteomes" id="UP000681425">
    <property type="component" value="Chromosome"/>
</dbReference>
<dbReference type="RefSeq" id="WP_212608653.1">
    <property type="nucleotide sequence ID" value="NZ_CP073910.1"/>
</dbReference>
<reference evidence="1" key="1">
    <citation type="submission" date="2021-04" db="EMBL/GenBank/DDBJ databases">
        <title>Isolation of p-tert-butylphenol degrading bacteria Sphingobium phenoxybenzoativorans Tas13 from active sludge.</title>
        <authorList>
            <person name="Li Y."/>
        </authorList>
    </citation>
    <scope>NUCLEOTIDE SEQUENCE</scope>
    <source>
        <strain evidence="1">Tas13</strain>
    </source>
</reference>
<dbReference type="EMBL" id="CP073910">
    <property type="protein sequence ID" value="QUT04925.1"/>
    <property type="molecule type" value="Genomic_DNA"/>
</dbReference>
<name>A0A975K4Z4_9SPHN</name>
<evidence type="ECO:0000313" key="2">
    <source>
        <dbReference type="Proteomes" id="UP000681425"/>
    </source>
</evidence>
<proteinExistence type="predicted"/>
<keyword evidence="2" id="KW-1185">Reference proteome</keyword>
<evidence type="ECO:0000313" key="1">
    <source>
        <dbReference type="EMBL" id="QUT04925.1"/>
    </source>
</evidence>
<organism evidence="1 2">
    <name type="scientific">Sphingobium phenoxybenzoativorans</name>
    <dbReference type="NCBI Taxonomy" id="1592790"/>
    <lineage>
        <taxon>Bacteria</taxon>
        <taxon>Pseudomonadati</taxon>
        <taxon>Pseudomonadota</taxon>
        <taxon>Alphaproteobacteria</taxon>
        <taxon>Sphingomonadales</taxon>
        <taxon>Sphingomonadaceae</taxon>
        <taxon>Sphingobium</taxon>
    </lineage>
</organism>
<gene>
    <name evidence="1" type="ORF">KFK14_18155</name>
</gene>